<dbReference type="PANTHER" id="PTHR47199:SF2">
    <property type="entry name" value="PHOTOSYSTEM II STABILITY_ASSEMBLY FACTOR HCF136, CHLOROPLASTIC"/>
    <property type="match status" value="1"/>
</dbReference>
<dbReference type="OrthoDB" id="9813892at2"/>
<comment type="function">
    <text evidence="4">A factor required for optimal assembly of photosystem II (PSII), acting in the early stages of PSII assembly. Also plays a role in replacement of photodamaged D1 (psbA). Assists YidC in synthesis of chlorophyll-binding proteins.</text>
</comment>
<evidence type="ECO:0000313" key="7">
    <source>
        <dbReference type="EMBL" id="KZL48058.1"/>
    </source>
</evidence>
<dbReference type="InterPro" id="IPR016705">
    <property type="entry name" value="Ycf48/Hcf136"/>
</dbReference>
<protein>
    <recommendedName>
        <fullName evidence="4 5">Photosystem II assembly protein Ycf48</fullName>
    </recommendedName>
</protein>
<comment type="domain">
    <text evidence="4">A 7-bladed beta-propeller torus, about 55 by 55 Angstroms, with a depth of about 25 Angstroms and a central pore.</text>
</comment>
<dbReference type="GO" id="GO:0031979">
    <property type="term" value="C:plasma membrane-derived thylakoid lumen"/>
    <property type="evidence" value="ECO:0007669"/>
    <property type="project" value="UniProtKB-SubCell"/>
</dbReference>
<feature type="domain" description="Photosynthesis system II assembly factor Ycf48/Hcf136-like" evidence="6">
    <location>
        <begin position="30"/>
        <end position="330"/>
    </location>
</feature>
<dbReference type="AlphaFoldDB" id="A0A166I8G7"/>
<dbReference type="SUPFAM" id="SSF110296">
    <property type="entry name" value="Oligoxyloglucan reducing end-specific cellobiohydrolase"/>
    <property type="match status" value="1"/>
</dbReference>
<comment type="similarity">
    <text evidence="4 5">Belongs to the Ycf48 family.</text>
</comment>
<sequence>MHSMGIMKNWQRIFALLIVVFLCIGCSKVPSTVSNPWAIISVPTDSKLLDIAFTDNSQHGFLVGGDATLLETNDGGDTWKPLTLELDDPKSRLDSVSFAGKEGWILGEPSLLLHTTDEGSSWSRIALSEKLPGSPIAIYALGENTAEMATDVGAIYKTQDGGINWKAQVEGAVGVVRNIERSPDGKYVAVSAKGSFYSTWEPGQTSWEPHNRNNSRRLENMGFAENGQLWLLARGGQVQFSEPNNPEEWQEAQNPELATSWGLLDLAYRTPDELWIGGGSGNLLSSADGGQTWEKDRDVEGVAANLYKVVFFNSDQGFVIGDRGVLLKYQPNIAKTSSPEAG</sequence>
<proteinExistence type="inferred from homology"/>
<organism evidence="7 8">
    <name type="scientific">Nodularia spumigena CENA596</name>
    <dbReference type="NCBI Taxonomy" id="1819295"/>
    <lineage>
        <taxon>Bacteria</taxon>
        <taxon>Bacillati</taxon>
        <taxon>Cyanobacteriota</taxon>
        <taxon>Cyanophyceae</taxon>
        <taxon>Nostocales</taxon>
        <taxon>Nodulariaceae</taxon>
        <taxon>Nodularia</taxon>
    </lineage>
</organism>
<dbReference type="InterPro" id="IPR015943">
    <property type="entry name" value="WD40/YVTN_repeat-like_dom_sf"/>
</dbReference>
<dbReference type="HAMAP" id="MF_01348">
    <property type="entry name" value="Ycf48"/>
    <property type="match status" value="1"/>
</dbReference>
<accession>A0A166I8G7</accession>
<evidence type="ECO:0000256" key="3">
    <source>
        <dbReference type="ARBA" id="ARBA00023276"/>
    </source>
</evidence>
<dbReference type="Gene3D" id="2.130.10.10">
    <property type="entry name" value="YVTN repeat-like/Quinoprotein amine dehydrogenase"/>
    <property type="match status" value="2"/>
</dbReference>
<comment type="caution">
    <text evidence="7">The sequence shown here is derived from an EMBL/GenBank/DDBJ whole genome shotgun (WGS) entry which is preliminary data.</text>
</comment>
<comment type="subcellular location">
    <subcellularLocation>
        <location evidence="4">Cellular thylakoid lumen</location>
    </subcellularLocation>
    <text evidence="4">Associated with a PSII precusor complex on the lumenal side of the thylakoid membrane.</text>
</comment>
<dbReference type="PIRSF" id="PIRSF017875">
    <property type="entry name" value="PSII_HCF136"/>
    <property type="match status" value="1"/>
</dbReference>
<evidence type="ECO:0000256" key="4">
    <source>
        <dbReference type="HAMAP-Rule" id="MF_01348"/>
    </source>
</evidence>
<dbReference type="Pfam" id="PF14870">
    <property type="entry name" value="PSII_BNR"/>
    <property type="match status" value="1"/>
</dbReference>
<dbReference type="PANTHER" id="PTHR47199">
    <property type="entry name" value="PHOTOSYSTEM II STABILITY/ASSEMBLY FACTOR HCF136, CHLOROPLASTIC"/>
    <property type="match status" value="1"/>
</dbReference>
<keyword evidence="2 4" id="KW-0732">Signal</keyword>
<evidence type="ECO:0000256" key="2">
    <source>
        <dbReference type="ARBA" id="ARBA00022729"/>
    </source>
</evidence>
<dbReference type="InterPro" id="IPR028203">
    <property type="entry name" value="PSII_CF48-like_dom"/>
</dbReference>
<dbReference type="EMBL" id="LWAJ01000265">
    <property type="protein sequence ID" value="KZL48058.1"/>
    <property type="molecule type" value="Genomic_DNA"/>
</dbReference>
<reference evidence="7 8" key="1">
    <citation type="submission" date="2016-04" db="EMBL/GenBank/DDBJ databases">
        <title>Draft Genome Assembly of the Bloom-forming Cyanobacterium Nodularia spumigena Strain CENA596 in Shrimp Production Ponds.</title>
        <authorList>
            <person name="Popin R.V."/>
            <person name="Rigonato J."/>
            <person name="Abreu V.A."/>
            <person name="Andreote A.P."/>
            <person name="Silveira S.B."/>
            <person name="Odebrecht C."/>
            <person name="Fiore M.F."/>
        </authorList>
    </citation>
    <scope>NUCLEOTIDE SEQUENCE [LARGE SCALE GENOMIC DNA]</scope>
    <source>
        <strain evidence="7 8">CENA596</strain>
    </source>
</reference>
<dbReference type="GO" id="GO:0015979">
    <property type="term" value="P:photosynthesis"/>
    <property type="evidence" value="ECO:0007669"/>
    <property type="project" value="UniProtKB-KW"/>
</dbReference>
<keyword evidence="3 4" id="KW-0604">Photosystem II</keyword>
<evidence type="ECO:0000256" key="1">
    <source>
        <dbReference type="ARBA" id="ARBA00022531"/>
    </source>
</evidence>
<evidence type="ECO:0000313" key="8">
    <source>
        <dbReference type="Proteomes" id="UP000076555"/>
    </source>
</evidence>
<dbReference type="GO" id="GO:0009523">
    <property type="term" value="C:photosystem II"/>
    <property type="evidence" value="ECO:0007669"/>
    <property type="project" value="UniProtKB-KW"/>
</dbReference>
<keyword evidence="4" id="KW-0793">Thylakoid</keyword>
<dbReference type="NCBIfam" id="NF010237">
    <property type="entry name" value="PRK13684.1"/>
    <property type="match status" value="1"/>
</dbReference>
<evidence type="ECO:0000259" key="6">
    <source>
        <dbReference type="Pfam" id="PF14870"/>
    </source>
</evidence>
<name>A0A166I8G7_NODSP</name>
<evidence type="ECO:0000256" key="5">
    <source>
        <dbReference type="PIRNR" id="PIRNR017875"/>
    </source>
</evidence>
<dbReference type="Proteomes" id="UP000076555">
    <property type="component" value="Unassembled WGS sequence"/>
</dbReference>
<gene>
    <name evidence="4" type="primary">ycf48</name>
    <name evidence="7" type="ORF">A2T98_19905</name>
</gene>
<keyword evidence="1 4" id="KW-0602">Photosynthesis</keyword>